<sequence>MPRPSVIPQVKERLETYLNECEAAYLQQPEGMRQPTLPSTPDGKINVRAVAQAIDLKTTQEKYLYERVELSQLVNLVAEGQGLLPIGARLLQSAGDSAIKERMVRQAQDAREASQSATEALAVQAELLQKLQEASHAIEVLNAENLRLRAQLDAVFNGVLLRVEP</sequence>
<comment type="caution">
    <text evidence="2">The sequence shown here is derived from an EMBL/GenBank/DDBJ whole genome shotgun (WGS) entry which is preliminary data.</text>
</comment>
<organism evidence="2 3">
    <name type="scientific">Duganella fentianensis</name>
    <dbReference type="NCBI Taxonomy" id="2692177"/>
    <lineage>
        <taxon>Bacteria</taxon>
        <taxon>Pseudomonadati</taxon>
        <taxon>Pseudomonadota</taxon>
        <taxon>Betaproteobacteria</taxon>
        <taxon>Burkholderiales</taxon>
        <taxon>Oxalobacteraceae</taxon>
        <taxon>Telluria group</taxon>
        <taxon>Duganella</taxon>
    </lineage>
</organism>
<reference evidence="2" key="1">
    <citation type="submission" date="2019-12" db="EMBL/GenBank/DDBJ databases">
        <title>Novel species isolated from a subtropical stream in China.</title>
        <authorList>
            <person name="Lu H."/>
        </authorList>
    </citation>
    <scope>NUCLEOTIDE SEQUENCE [LARGE SCALE GENOMIC DNA]</scope>
    <source>
        <strain evidence="2">FT93W</strain>
    </source>
</reference>
<keyword evidence="1" id="KW-0175">Coiled coil</keyword>
<evidence type="ECO:0000313" key="3">
    <source>
        <dbReference type="Proteomes" id="UP000444316"/>
    </source>
</evidence>
<gene>
    <name evidence="2" type="ORF">GTP23_17135</name>
</gene>
<proteinExistence type="predicted"/>
<evidence type="ECO:0000256" key="1">
    <source>
        <dbReference type="SAM" id="Coils"/>
    </source>
</evidence>
<name>A0A845I0K6_9BURK</name>
<dbReference type="EMBL" id="WWCL01000004">
    <property type="protein sequence ID" value="MYN46769.1"/>
    <property type="molecule type" value="Genomic_DNA"/>
</dbReference>
<dbReference type="RefSeq" id="WP_161036261.1">
    <property type="nucleotide sequence ID" value="NZ_WWCL01000004.1"/>
</dbReference>
<keyword evidence="3" id="KW-1185">Reference proteome</keyword>
<dbReference type="AlphaFoldDB" id="A0A845I0K6"/>
<evidence type="ECO:0000313" key="2">
    <source>
        <dbReference type="EMBL" id="MYN46769.1"/>
    </source>
</evidence>
<feature type="coiled-coil region" evidence="1">
    <location>
        <begin position="124"/>
        <end position="151"/>
    </location>
</feature>
<protein>
    <submittedName>
        <fullName evidence="2">Uncharacterized protein</fullName>
    </submittedName>
</protein>
<dbReference type="Proteomes" id="UP000444316">
    <property type="component" value="Unassembled WGS sequence"/>
</dbReference>
<accession>A0A845I0K6</accession>